<evidence type="ECO:0000256" key="11">
    <source>
        <dbReference type="ARBA" id="ARBA00023244"/>
    </source>
</evidence>
<dbReference type="SUPFAM" id="SSF51726">
    <property type="entry name" value="UROD/MetE-like"/>
    <property type="match status" value="1"/>
</dbReference>
<accession>A0A9X2Q2E5</accession>
<keyword evidence="9 12" id="KW-0210">Decarboxylase</keyword>
<dbReference type="RefSeq" id="WP_259079608.1">
    <property type="nucleotide sequence ID" value="NZ_JANUAU010000002.1"/>
</dbReference>
<dbReference type="InterPro" id="IPR038071">
    <property type="entry name" value="UROD/MetE-like_sf"/>
</dbReference>
<gene>
    <name evidence="12" type="primary">hemE</name>
    <name evidence="17" type="ORF">GGP71_000927</name>
</gene>
<dbReference type="PROSITE" id="PS00906">
    <property type="entry name" value="UROD_1"/>
    <property type="match status" value="1"/>
</dbReference>
<feature type="binding site" evidence="12">
    <location>
        <position position="49"/>
    </location>
    <ligand>
        <name>substrate</name>
    </ligand>
</feature>
<evidence type="ECO:0000256" key="4">
    <source>
        <dbReference type="ARBA" id="ARBA00009935"/>
    </source>
</evidence>
<evidence type="ECO:0000256" key="9">
    <source>
        <dbReference type="ARBA" id="ARBA00022793"/>
    </source>
</evidence>
<evidence type="ECO:0000256" key="12">
    <source>
        <dbReference type="HAMAP-Rule" id="MF_00218"/>
    </source>
</evidence>
<evidence type="ECO:0000256" key="2">
    <source>
        <dbReference type="ARBA" id="ARBA00004496"/>
    </source>
</evidence>
<evidence type="ECO:0000259" key="15">
    <source>
        <dbReference type="PROSITE" id="PS00906"/>
    </source>
</evidence>
<dbReference type="Proteomes" id="UP001155027">
    <property type="component" value="Unassembled WGS sequence"/>
</dbReference>
<keyword evidence="11 12" id="KW-0627">Porphyrin biosynthesis</keyword>
<keyword evidence="10 12" id="KW-0456">Lyase</keyword>
<comment type="function">
    <text evidence="1 12">Catalyzes the decarboxylation of four acetate groups of uroporphyrinogen-III to yield coproporphyrinogen-III.</text>
</comment>
<organism evidence="17 18">
    <name type="scientific">Salinibacter ruber</name>
    <dbReference type="NCBI Taxonomy" id="146919"/>
    <lineage>
        <taxon>Bacteria</taxon>
        <taxon>Pseudomonadati</taxon>
        <taxon>Rhodothermota</taxon>
        <taxon>Rhodothermia</taxon>
        <taxon>Rhodothermales</taxon>
        <taxon>Salinibacteraceae</taxon>
        <taxon>Salinibacter</taxon>
    </lineage>
</organism>
<evidence type="ECO:0000256" key="5">
    <source>
        <dbReference type="ARBA" id="ARBA00011738"/>
    </source>
</evidence>
<feature type="site" description="Transition state stabilizer" evidence="12">
    <location>
        <position position="79"/>
    </location>
</feature>
<comment type="subcellular location">
    <subcellularLocation>
        <location evidence="2 12">Cytoplasm</location>
    </subcellularLocation>
</comment>
<dbReference type="CDD" id="cd00717">
    <property type="entry name" value="URO-D"/>
    <property type="match status" value="1"/>
</dbReference>
<evidence type="ECO:0000256" key="10">
    <source>
        <dbReference type="ARBA" id="ARBA00023239"/>
    </source>
</evidence>
<dbReference type="InterPro" id="IPR000257">
    <property type="entry name" value="Uroporphyrinogen_deCOase"/>
</dbReference>
<feature type="domain" description="Uroporphyrinogen decarboxylase (URO-D)" evidence="15">
    <location>
        <begin position="25"/>
        <end position="34"/>
    </location>
</feature>
<dbReference type="GO" id="GO:0004853">
    <property type="term" value="F:uroporphyrinogen decarboxylase activity"/>
    <property type="evidence" value="ECO:0007669"/>
    <property type="project" value="UniProtKB-UniRule"/>
</dbReference>
<evidence type="ECO:0000256" key="14">
    <source>
        <dbReference type="RuleBase" id="RU004169"/>
    </source>
</evidence>
<proteinExistence type="inferred from homology"/>
<dbReference type="EMBL" id="JANUAU010000002">
    <property type="protein sequence ID" value="MCS3677020.1"/>
    <property type="molecule type" value="Genomic_DNA"/>
</dbReference>
<evidence type="ECO:0000256" key="6">
    <source>
        <dbReference type="ARBA" id="ARBA00012288"/>
    </source>
</evidence>
<dbReference type="NCBIfam" id="TIGR01464">
    <property type="entry name" value="hemE"/>
    <property type="match status" value="1"/>
</dbReference>
<comment type="similarity">
    <text evidence="4 12 14">Belongs to the uroporphyrinogen decarboxylase family.</text>
</comment>
<keyword evidence="8 12" id="KW-0963">Cytoplasm</keyword>
<feature type="binding site" evidence="12">
    <location>
        <begin position="30"/>
        <end position="34"/>
    </location>
    <ligand>
        <name>substrate</name>
    </ligand>
</feature>
<dbReference type="Gene3D" id="3.20.20.210">
    <property type="match status" value="1"/>
</dbReference>
<protein>
    <recommendedName>
        <fullName evidence="7 12">Uroporphyrinogen decarboxylase</fullName>
        <shortName evidence="12">UPD</shortName>
        <shortName evidence="12">URO-D</shortName>
        <ecNumber evidence="6 12">4.1.1.37</ecNumber>
    </recommendedName>
</protein>
<dbReference type="AlphaFoldDB" id="A0A9X2Q2E5"/>
<reference evidence="17" key="1">
    <citation type="submission" date="2022-08" db="EMBL/GenBank/DDBJ databases">
        <title>Genomic Encyclopedia of Type Strains, Phase V (KMG-V): Genome sequencing to study the core and pangenomes of soil and plant-associated prokaryotes.</title>
        <authorList>
            <person name="Whitman W."/>
        </authorList>
    </citation>
    <scope>NUCLEOTIDE SEQUENCE</scope>
    <source>
        <strain evidence="17">0</strain>
    </source>
</reference>
<comment type="pathway">
    <text evidence="3 12 13">Porphyrin-containing compound metabolism; protoporphyrin-IX biosynthesis; coproporphyrinogen-III from 5-aminolevulinate: step 4/4.</text>
</comment>
<evidence type="ECO:0000256" key="1">
    <source>
        <dbReference type="ARBA" id="ARBA00002448"/>
    </source>
</evidence>
<dbReference type="PROSITE" id="PS00907">
    <property type="entry name" value="UROD_2"/>
    <property type="match status" value="1"/>
</dbReference>
<feature type="domain" description="Uroporphyrinogen decarboxylase (URO-D)" evidence="16">
    <location>
        <begin position="144"/>
        <end position="160"/>
    </location>
</feature>
<dbReference type="GO" id="GO:0006782">
    <property type="term" value="P:protoporphyrinogen IX biosynthetic process"/>
    <property type="evidence" value="ECO:0007669"/>
    <property type="project" value="UniProtKB-UniRule"/>
</dbReference>
<evidence type="ECO:0000256" key="8">
    <source>
        <dbReference type="ARBA" id="ARBA00022490"/>
    </source>
</evidence>
<evidence type="ECO:0000313" key="17">
    <source>
        <dbReference type="EMBL" id="MCS3677020.1"/>
    </source>
</evidence>
<dbReference type="InterPro" id="IPR006361">
    <property type="entry name" value="Uroporphyrinogen_deCO2ase_HemE"/>
</dbReference>
<evidence type="ECO:0000256" key="3">
    <source>
        <dbReference type="ARBA" id="ARBA00004804"/>
    </source>
</evidence>
<comment type="caution">
    <text evidence="17">The sequence shown here is derived from an EMBL/GenBank/DDBJ whole genome shotgun (WGS) entry which is preliminary data.</text>
</comment>
<evidence type="ECO:0000256" key="13">
    <source>
        <dbReference type="RuleBase" id="RU000554"/>
    </source>
</evidence>
<feature type="binding site" evidence="12">
    <location>
        <position position="211"/>
    </location>
    <ligand>
        <name>substrate</name>
    </ligand>
</feature>
<feature type="binding site" evidence="12">
    <location>
        <position position="156"/>
    </location>
    <ligand>
        <name>substrate</name>
    </ligand>
</feature>
<dbReference type="GO" id="GO:0005829">
    <property type="term" value="C:cytosol"/>
    <property type="evidence" value="ECO:0007669"/>
    <property type="project" value="TreeGrafter"/>
</dbReference>
<evidence type="ECO:0000256" key="7">
    <source>
        <dbReference type="ARBA" id="ARBA00014308"/>
    </source>
</evidence>
<dbReference type="PANTHER" id="PTHR21091">
    <property type="entry name" value="METHYLTETRAHYDROFOLATE:HOMOCYSTEINE METHYLTRANSFERASE RELATED"/>
    <property type="match status" value="1"/>
</dbReference>
<dbReference type="EC" id="4.1.1.37" evidence="6 12"/>
<evidence type="ECO:0000259" key="16">
    <source>
        <dbReference type="PROSITE" id="PS00907"/>
    </source>
</evidence>
<comment type="catalytic activity">
    <reaction evidence="12 13">
        <text>uroporphyrinogen III + 4 H(+) = coproporphyrinogen III + 4 CO2</text>
        <dbReference type="Rhea" id="RHEA:19865"/>
        <dbReference type="ChEBI" id="CHEBI:15378"/>
        <dbReference type="ChEBI" id="CHEBI:16526"/>
        <dbReference type="ChEBI" id="CHEBI:57308"/>
        <dbReference type="ChEBI" id="CHEBI:57309"/>
        <dbReference type="EC" id="4.1.1.37"/>
    </reaction>
</comment>
<dbReference type="FunFam" id="3.20.20.210:FF:000001">
    <property type="entry name" value="Uroporphyrinogen decarboxylase"/>
    <property type="match status" value="1"/>
</dbReference>
<dbReference type="Pfam" id="PF01208">
    <property type="entry name" value="URO-D"/>
    <property type="match status" value="1"/>
</dbReference>
<feature type="binding site" evidence="12">
    <location>
        <position position="79"/>
    </location>
    <ligand>
        <name>substrate</name>
    </ligand>
</feature>
<comment type="subunit">
    <text evidence="5 12">Homodimer.</text>
</comment>
<dbReference type="PANTHER" id="PTHR21091:SF169">
    <property type="entry name" value="UROPORPHYRINOGEN DECARBOXYLASE"/>
    <property type="match status" value="1"/>
</dbReference>
<sequence>MASFPSLDNDRLLRTARGEPTDCTPVWMMRQAGRYLPEYQAIRKEHSFFEVVETPELAAEVTIQPVERFSLDAAILFCDIMVVPEAMGLTVKMVSGQGPTFPKPLTTPDEMERLVEPDVESALGHVFEALTVTRHELAGRVPLIGFSGAPWTLMAYMVEGGGSKSYRAARRWLYRHPDASKALLQRTTDVIVEYLIRQVDAGAQMLQVFDSWAGLHTPENFRTFCLPYLAEIATRVKAAHPDVPLVIFAKGAHYALDALADTDYDVISLDSTMDPDAARDTVGDRAVLQGNLDPCALYAPPDVLRREVQHMLAGFGPHHHIGNLGHGMLPDHDPEHARVFVDTVHEQSQHMRTV</sequence>
<dbReference type="HAMAP" id="MF_00218">
    <property type="entry name" value="URO_D"/>
    <property type="match status" value="1"/>
</dbReference>
<name>A0A9X2Q2E5_9BACT</name>
<feature type="binding site" evidence="12">
    <location>
        <position position="326"/>
    </location>
    <ligand>
        <name>substrate</name>
    </ligand>
</feature>
<evidence type="ECO:0000313" key="18">
    <source>
        <dbReference type="Proteomes" id="UP001155027"/>
    </source>
</evidence>